<dbReference type="PIRSF" id="PIRSF037226">
    <property type="entry name" value="Amidohydrolase_ACY1L2_prd"/>
    <property type="match status" value="1"/>
</dbReference>
<dbReference type="InterPro" id="IPR017144">
    <property type="entry name" value="Xaa-Arg_dipeptidase"/>
</dbReference>
<proteinExistence type="inferred from homology"/>
<dbReference type="PANTHER" id="PTHR30575:SF0">
    <property type="entry name" value="XAA-ARG DIPEPTIDASE"/>
    <property type="match status" value="1"/>
</dbReference>
<dbReference type="InterPro" id="IPR036264">
    <property type="entry name" value="Bact_exopeptidase_dim_dom"/>
</dbReference>
<dbReference type="FunFam" id="3.30.70.360:FF:000004">
    <property type="entry name" value="Peptidase M20 domain-containing protein 2"/>
    <property type="match status" value="1"/>
</dbReference>
<comment type="similarity">
    <text evidence="1">Belongs to the peptidase M20A family.</text>
</comment>
<evidence type="ECO:0000313" key="3">
    <source>
        <dbReference type="EnsemblMetazoa" id="CLYHEMP022491.10"/>
    </source>
</evidence>
<evidence type="ECO:0000313" key="4">
    <source>
        <dbReference type="Proteomes" id="UP000594262"/>
    </source>
</evidence>
<dbReference type="InterPro" id="IPR011650">
    <property type="entry name" value="Peptidase_M20_dimer"/>
</dbReference>
<dbReference type="Gene3D" id="3.40.630.10">
    <property type="entry name" value="Zn peptidases"/>
    <property type="match status" value="1"/>
</dbReference>
<dbReference type="InterPro" id="IPR002933">
    <property type="entry name" value="Peptidase_M20"/>
</dbReference>
<dbReference type="Pfam" id="PF01546">
    <property type="entry name" value="Peptidase_M20"/>
    <property type="match status" value="1"/>
</dbReference>
<dbReference type="InterPro" id="IPR052030">
    <property type="entry name" value="Peptidase_M20/M20A_hydrolases"/>
</dbReference>
<dbReference type="AlphaFoldDB" id="A0A7M5XF35"/>
<dbReference type="SUPFAM" id="SSF55031">
    <property type="entry name" value="Bacterial exopeptidase dimerisation domain"/>
    <property type="match status" value="1"/>
</dbReference>
<dbReference type="Proteomes" id="UP000594262">
    <property type="component" value="Unplaced"/>
</dbReference>
<organism evidence="3 4">
    <name type="scientific">Clytia hemisphaerica</name>
    <dbReference type="NCBI Taxonomy" id="252671"/>
    <lineage>
        <taxon>Eukaryota</taxon>
        <taxon>Metazoa</taxon>
        <taxon>Cnidaria</taxon>
        <taxon>Hydrozoa</taxon>
        <taxon>Hydroidolina</taxon>
        <taxon>Leptothecata</taxon>
        <taxon>Obeliida</taxon>
        <taxon>Clytiidae</taxon>
        <taxon>Clytia</taxon>
    </lineage>
</organism>
<dbReference type="Gene3D" id="3.30.70.360">
    <property type="match status" value="1"/>
</dbReference>
<dbReference type="EnsemblMetazoa" id="CLYHEMT022491.10">
    <property type="protein sequence ID" value="CLYHEMP022491.10"/>
    <property type="gene ID" value="CLYHEMG022491"/>
</dbReference>
<name>A0A7M5XF35_9CNID</name>
<accession>A0A7M5XF35</accession>
<dbReference type="PANTHER" id="PTHR30575">
    <property type="entry name" value="PEPTIDASE M20"/>
    <property type="match status" value="1"/>
</dbReference>
<dbReference type="OrthoDB" id="6119954at2759"/>
<protein>
    <recommendedName>
        <fullName evidence="1">Peptidase M20 domain-containing protein 2</fullName>
    </recommendedName>
</protein>
<sequence>MGEIDCIYFRVKMKEKLKQIICDTIDSKKVELNNISQEILKNPELNFKEFKAHALLTSYLEKEGFEVSKSTPLETSFIARYGKKEGIKVGVICEYDALPGVGHACGHNLIAEAGIGAALGLKAVIDSKPGCNFHLIVYGTPAEEGGGGKCLMIEKGVFDEADICMMSHPAPYEIPNPIWLASSQYRIVFTGKTAHAAAAPWEGINALDAAVACYNNVSMLRQQMKPTNRIHCTIVDGGERPNIIPERAELFYFVRAQTDKEVASMVERLRACAEGAAQATGCTMDMKQSAPSWSAVNTNQVMIDLYIENAKSLGVSFEDDHARETFQAATDMGNVSVVKPSIHPYYKIQTEEINHNHGFTKAAGSAESQLPTLNTAKSMAMTVIDIVCEEGLLQKVQKGFKESLLS</sequence>
<dbReference type="NCBIfam" id="TIGR01891">
    <property type="entry name" value="amidohydrolases"/>
    <property type="match status" value="1"/>
</dbReference>
<dbReference type="SUPFAM" id="SSF53187">
    <property type="entry name" value="Zn-dependent exopeptidases"/>
    <property type="match status" value="1"/>
</dbReference>
<evidence type="ECO:0000259" key="2">
    <source>
        <dbReference type="Pfam" id="PF07687"/>
    </source>
</evidence>
<dbReference type="GO" id="GO:0016805">
    <property type="term" value="F:dipeptidase activity"/>
    <property type="evidence" value="ECO:0007669"/>
    <property type="project" value="InterPro"/>
</dbReference>
<dbReference type="Pfam" id="PF07687">
    <property type="entry name" value="M20_dimer"/>
    <property type="match status" value="1"/>
</dbReference>
<evidence type="ECO:0000256" key="1">
    <source>
        <dbReference type="PIRNR" id="PIRNR037226"/>
    </source>
</evidence>
<reference evidence="3" key="1">
    <citation type="submission" date="2021-01" db="UniProtKB">
        <authorList>
            <consortium name="EnsemblMetazoa"/>
        </authorList>
    </citation>
    <scope>IDENTIFICATION</scope>
</reference>
<dbReference type="InterPro" id="IPR017439">
    <property type="entry name" value="Amidohydrolase"/>
</dbReference>
<dbReference type="CDD" id="cd05672">
    <property type="entry name" value="M20_ACY1L2-like"/>
    <property type="match status" value="1"/>
</dbReference>
<keyword evidence="4" id="KW-1185">Reference proteome</keyword>
<feature type="domain" description="Peptidase M20 dimerisation" evidence="2">
    <location>
        <begin position="184"/>
        <end position="275"/>
    </location>
</feature>